<keyword evidence="2" id="KW-1003">Cell membrane</keyword>
<evidence type="ECO:0000256" key="3">
    <source>
        <dbReference type="ARBA" id="ARBA00022692"/>
    </source>
</evidence>
<evidence type="ECO:0000313" key="7">
    <source>
        <dbReference type="EMBL" id="MBP0903727.1"/>
    </source>
</evidence>
<organism evidence="7 8">
    <name type="scientific">Mariniflexile gromovii</name>
    <dbReference type="NCBI Taxonomy" id="362523"/>
    <lineage>
        <taxon>Bacteria</taxon>
        <taxon>Pseudomonadati</taxon>
        <taxon>Bacteroidota</taxon>
        <taxon>Flavobacteriia</taxon>
        <taxon>Flavobacteriales</taxon>
        <taxon>Flavobacteriaceae</taxon>
        <taxon>Mariniflexile</taxon>
    </lineage>
</organism>
<feature type="transmembrane region" description="Helical" evidence="6">
    <location>
        <begin position="272"/>
        <end position="290"/>
    </location>
</feature>
<evidence type="ECO:0000256" key="4">
    <source>
        <dbReference type="ARBA" id="ARBA00022989"/>
    </source>
</evidence>
<dbReference type="Proteomes" id="UP000670776">
    <property type="component" value="Unassembled WGS sequence"/>
</dbReference>
<accession>A0ABS4BT45</accession>
<dbReference type="EMBL" id="JAGJCB010000005">
    <property type="protein sequence ID" value="MBP0903727.1"/>
    <property type="molecule type" value="Genomic_DNA"/>
</dbReference>
<evidence type="ECO:0000256" key="5">
    <source>
        <dbReference type="ARBA" id="ARBA00023136"/>
    </source>
</evidence>
<sequence length="426" mass="47366">MRILKSHPSYNKLLYWGKTISITALSQMVVQGLGFLCGILIIRLLPLEEYALYTLANTMLGAMTMLADVGVSNGVMAQGGKVWQSREKLGAVLMTGLHLRRKLAFWSLIVTTPILFYLLLHNGAGWLTSFLIVLSIIPAFYASLSDNLLEIVPKLHQDIYSLQKNQISVSIGRLVLSAILVFIFPWTFVAILASGIPRVLGNIKLKKIAYNFADESQKPDSIIRKDLMAIVKRVLPSSVYFTFSGQISIWFISLFGTTMALAQVGALGRISLIFNLFSALFGFLIVPRLARLPNEKHILLKKYLQTILLVFVFYTGLALTISLLSKEILWILGEKYSGLEYELILSIVGFCVSALAGVSFSFYSTRGWIIHPIIVILVDLSAVVSGVFIFPISNLKGVLQFNIYVASILCLMNLLYSLIKIKSIKV</sequence>
<keyword evidence="3 6" id="KW-0812">Transmembrane</keyword>
<feature type="transmembrane region" description="Helical" evidence="6">
    <location>
        <begin position="302"/>
        <end position="323"/>
    </location>
</feature>
<feature type="transmembrane region" description="Helical" evidence="6">
    <location>
        <begin position="174"/>
        <end position="196"/>
    </location>
</feature>
<keyword evidence="5 6" id="KW-0472">Membrane</keyword>
<feature type="transmembrane region" description="Helical" evidence="6">
    <location>
        <begin position="20"/>
        <end position="44"/>
    </location>
</feature>
<evidence type="ECO:0000256" key="1">
    <source>
        <dbReference type="ARBA" id="ARBA00004651"/>
    </source>
</evidence>
<evidence type="ECO:0000313" key="8">
    <source>
        <dbReference type="Proteomes" id="UP000670776"/>
    </source>
</evidence>
<dbReference type="PANTHER" id="PTHR30250:SF11">
    <property type="entry name" value="O-ANTIGEN TRANSPORTER-RELATED"/>
    <property type="match status" value="1"/>
</dbReference>
<comment type="caution">
    <text evidence="7">The sequence shown here is derived from an EMBL/GenBank/DDBJ whole genome shotgun (WGS) entry which is preliminary data.</text>
</comment>
<feature type="transmembrane region" description="Helical" evidence="6">
    <location>
        <begin position="369"/>
        <end position="389"/>
    </location>
</feature>
<keyword evidence="4 6" id="KW-1133">Transmembrane helix</keyword>
<evidence type="ECO:0000256" key="2">
    <source>
        <dbReference type="ARBA" id="ARBA00022475"/>
    </source>
</evidence>
<feature type="transmembrane region" description="Helical" evidence="6">
    <location>
        <begin position="103"/>
        <end position="120"/>
    </location>
</feature>
<gene>
    <name evidence="7" type="ORF">J8H85_07790</name>
</gene>
<feature type="transmembrane region" description="Helical" evidence="6">
    <location>
        <begin position="343"/>
        <end position="363"/>
    </location>
</feature>
<name>A0ABS4BT45_9FLAO</name>
<feature type="transmembrane region" description="Helical" evidence="6">
    <location>
        <begin position="401"/>
        <end position="419"/>
    </location>
</feature>
<comment type="subcellular location">
    <subcellularLocation>
        <location evidence="1">Cell membrane</location>
        <topology evidence="1">Multi-pass membrane protein</topology>
    </subcellularLocation>
</comment>
<feature type="transmembrane region" description="Helical" evidence="6">
    <location>
        <begin position="126"/>
        <end position="144"/>
    </location>
</feature>
<keyword evidence="8" id="KW-1185">Reference proteome</keyword>
<dbReference type="InterPro" id="IPR050833">
    <property type="entry name" value="Poly_Biosynth_Transport"/>
</dbReference>
<reference evidence="7 8" key="1">
    <citation type="submission" date="2021-04" db="EMBL/GenBank/DDBJ databases">
        <title>Mariniflexile gromovii gen. nov., sp. nov., a gliding bacterium isolated from the sea urchin Strongylocentrotus intermedius.</title>
        <authorList>
            <person name="Ko S."/>
            <person name="Le V."/>
            <person name="Ahn C.-Y."/>
            <person name="Oh H.-M."/>
        </authorList>
    </citation>
    <scope>NUCLEOTIDE SEQUENCE [LARGE SCALE GENOMIC DNA]</scope>
    <source>
        <strain evidence="7 8">KCTC 12570</strain>
    </source>
</reference>
<dbReference type="PANTHER" id="PTHR30250">
    <property type="entry name" value="PST FAMILY PREDICTED COLANIC ACID TRANSPORTER"/>
    <property type="match status" value="1"/>
</dbReference>
<feature type="transmembrane region" description="Helical" evidence="6">
    <location>
        <begin position="50"/>
        <end position="71"/>
    </location>
</feature>
<protein>
    <submittedName>
        <fullName evidence="7">Polysaccharide biosynthesis protein</fullName>
    </submittedName>
</protein>
<evidence type="ECO:0000256" key="6">
    <source>
        <dbReference type="SAM" id="Phobius"/>
    </source>
</evidence>
<proteinExistence type="predicted"/>